<dbReference type="AlphaFoldDB" id="A0A8E6B6K3"/>
<dbReference type="KEGG" id="tsph:KIH39_00315"/>
<accession>A0A8E6B6K3</accession>
<sequence>MNLNELCELLTTEADNALRIFLPNGEEIPLHFHVTEVGYVQKTFIDCGGTVRQLQSCLLQIWVEKDVEHRLKSKKLLGVLEKSLKIFPSSDLPVELEWESIAVSQYPLDFVANLGDSLILNLGTKHTDCLAKEVCLPGSGCCANPAECR</sequence>
<dbReference type="RefSeq" id="WP_213497291.1">
    <property type="nucleotide sequence ID" value="NZ_CP074694.1"/>
</dbReference>
<dbReference type="Pfam" id="PF20001">
    <property type="entry name" value="DUF6428"/>
    <property type="match status" value="1"/>
</dbReference>
<dbReference type="InterPro" id="IPR045534">
    <property type="entry name" value="DUF6428"/>
</dbReference>
<reference evidence="1" key="1">
    <citation type="submission" date="2021-05" db="EMBL/GenBank/DDBJ databases">
        <title>Complete genome sequence of the cellulolytic planctomycete Telmatocola sphagniphila SP2T and characterization of the first cellulase from planctomycetes.</title>
        <authorList>
            <person name="Rakitin A.L."/>
            <person name="Beletsky A.V."/>
            <person name="Naumoff D.G."/>
            <person name="Kulichevskaya I.S."/>
            <person name="Mardanov A.V."/>
            <person name="Ravin N.V."/>
            <person name="Dedysh S.N."/>
        </authorList>
    </citation>
    <scope>NUCLEOTIDE SEQUENCE</scope>
    <source>
        <strain evidence="1">SP2T</strain>
    </source>
</reference>
<evidence type="ECO:0000313" key="2">
    <source>
        <dbReference type="Proteomes" id="UP000676194"/>
    </source>
</evidence>
<dbReference type="EMBL" id="CP074694">
    <property type="protein sequence ID" value="QVL32399.1"/>
    <property type="molecule type" value="Genomic_DNA"/>
</dbReference>
<name>A0A8E6B6K3_9BACT</name>
<organism evidence="1 2">
    <name type="scientific">Telmatocola sphagniphila</name>
    <dbReference type="NCBI Taxonomy" id="1123043"/>
    <lineage>
        <taxon>Bacteria</taxon>
        <taxon>Pseudomonadati</taxon>
        <taxon>Planctomycetota</taxon>
        <taxon>Planctomycetia</taxon>
        <taxon>Gemmatales</taxon>
        <taxon>Gemmataceae</taxon>
    </lineage>
</organism>
<gene>
    <name evidence="1" type="ORF">KIH39_00315</name>
</gene>
<protein>
    <submittedName>
        <fullName evidence="1">Uncharacterized protein</fullName>
    </submittedName>
</protein>
<proteinExistence type="predicted"/>
<keyword evidence="2" id="KW-1185">Reference proteome</keyword>
<evidence type="ECO:0000313" key="1">
    <source>
        <dbReference type="EMBL" id="QVL32399.1"/>
    </source>
</evidence>
<dbReference type="Proteomes" id="UP000676194">
    <property type="component" value="Chromosome"/>
</dbReference>